<feature type="transmembrane region" description="Helical" evidence="1">
    <location>
        <begin position="463"/>
        <end position="483"/>
    </location>
</feature>
<dbReference type="Pfam" id="PF13346">
    <property type="entry name" value="ABC2_membrane_5"/>
    <property type="match status" value="1"/>
</dbReference>
<feature type="transmembrane region" description="Helical" evidence="1">
    <location>
        <begin position="21"/>
        <end position="46"/>
    </location>
</feature>
<dbReference type="Proteomes" id="UP001589833">
    <property type="component" value="Unassembled WGS sequence"/>
</dbReference>
<feature type="transmembrane region" description="Helical" evidence="1">
    <location>
        <begin position="437"/>
        <end position="456"/>
    </location>
</feature>
<comment type="caution">
    <text evidence="2">The sequence shown here is derived from an EMBL/GenBank/DDBJ whole genome shotgun (WGS) entry which is preliminary data.</text>
</comment>
<organism evidence="2 3">
    <name type="scientific">Halalkalibacter alkalisediminis</name>
    <dbReference type="NCBI Taxonomy" id="935616"/>
    <lineage>
        <taxon>Bacteria</taxon>
        <taxon>Bacillati</taxon>
        <taxon>Bacillota</taxon>
        <taxon>Bacilli</taxon>
        <taxon>Bacillales</taxon>
        <taxon>Bacillaceae</taxon>
        <taxon>Halalkalibacter</taxon>
    </lineage>
</organism>
<reference evidence="2 3" key="1">
    <citation type="submission" date="2024-09" db="EMBL/GenBank/DDBJ databases">
        <authorList>
            <person name="Sun Q."/>
            <person name="Mori K."/>
        </authorList>
    </citation>
    <scope>NUCLEOTIDE SEQUENCE [LARGE SCALE GENOMIC DNA]</scope>
    <source>
        <strain evidence="2 3">NCAIM B.02301</strain>
    </source>
</reference>
<feature type="transmembrane region" description="Helical" evidence="1">
    <location>
        <begin position="195"/>
        <end position="212"/>
    </location>
</feature>
<evidence type="ECO:0000313" key="3">
    <source>
        <dbReference type="Proteomes" id="UP001589833"/>
    </source>
</evidence>
<dbReference type="EMBL" id="JBHLTR010000031">
    <property type="protein sequence ID" value="MFC0560538.1"/>
    <property type="molecule type" value="Genomic_DNA"/>
</dbReference>
<feature type="transmembrane region" description="Helical" evidence="1">
    <location>
        <begin position="394"/>
        <end position="417"/>
    </location>
</feature>
<keyword evidence="1" id="KW-0472">Membrane</keyword>
<accession>A0ABV6NK70</accession>
<gene>
    <name evidence="2" type="ORF">ACFFH4_16225</name>
</gene>
<feature type="transmembrane region" description="Helical" evidence="1">
    <location>
        <begin position="240"/>
        <end position="260"/>
    </location>
</feature>
<name>A0ABV6NK70_9BACI</name>
<evidence type="ECO:0000256" key="1">
    <source>
        <dbReference type="SAM" id="Phobius"/>
    </source>
</evidence>
<feature type="transmembrane region" description="Helical" evidence="1">
    <location>
        <begin position="299"/>
        <end position="318"/>
    </location>
</feature>
<feature type="transmembrane region" description="Helical" evidence="1">
    <location>
        <begin position="165"/>
        <end position="188"/>
    </location>
</feature>
<proteinExistence type="predicted"/>
<dbReference type="RefSeq" id="WP_273844344.1">
    <property type="nucleotide sequence ID" value="NZ_JAQQWT010000008.1"/>
</dbReference>
<feature type="transmembrane region" description="Helical" evidence="1">
    <location>
        <begin position="346"/>
        <end position="365"/>
    </location>
</feature>
<sequence length="533" mass="58079">MAHNLMAKAGHLSRFIIRLDLIRISLWLIGLTFFTLIVPLAFVGLYETQQERDVMAETMANPAMTAMVGPGNLTNYTVGAMTTHQMLLMTAVVVGLMSILLLTRHTRADEEDGRIEMIRSLPVGRVSYLNASLLVVTGANVALALITGLGLYALGIEGMDLEGSFLYGAALGGTGLVFAGVTAVFAQLSESSRGTIGLSIAVLLIAYLYRAFTDISNETLSWLSPLGWVTKTEAYTANNWWPILLMIGGSAILFILANYLHSIRDLERGFLPSRPGRKAASRFLQSPIGLALRLQRTGLIAWAIGLFVMGASYGSVLGDMESFFEGNELMEQMLQPAEGISLTEQFIPMLLVVIAILATIPPVMAMNKLRGEEKKDRLEHLLVRAVSRTQLMGGYLIISVINGFVMMSLAAIGLWSAGDAVMDGGLDFGMIYGAAMAYYPAILVMIGLAVFLTGIFPKFTNFVWLYLFYSFIVLYLGGLMQFPDWVGQLSPFGHVAQAPIEQVTFLPFFLLCLVAVGLMVIGFVGFNKRDIEG</sequence>
<feature type="transmembrane region" description="Helical" evidence="1">
    <location>
        <begin position="503"/>
        <end position="526"/>
    </location>
</feature>
<keyword evidence="1" id="KW-1133">Transmembrane helix</keyword>
<evidence type="ECO:0000313" key="2">
    <source>
        <dbReference type="EMBL" id="MFC0560538.1"/>
    </source>
</evidence>
<dbReference type="InterPro" id="IPR025699">
    <property type="entry name" value="ABC2_memb-like"/>
</dbReference>
<keyword evidence="1" id="KW-0812">Transmembrane</keyword>
<feature type="transmembrane region" description="Helical" evidence="1">
    <location>
        <begin position="126"/>
        <end position="153"/>
    </location>
</feature>
<keyword evidence="3" id="KW-1185">Reference proteome</keyword>
<feature type="transmembrane region" description="Helical" evidence="1">
    <location>
        <begin position="86"/>
        <end position="105"/>
    </location>
</feature>
<protein>
    <submittedName>
        <fullName evidence="2">ABC transporter permease</fullName>
    </submittedName>
</protein>